<evidence type="ECO:0000313" key="3">
    <source>
        <dbReference type="Proteomes" id="UP001557470"/>
    </source>
</evidence>
<dbReference type="InterPro" id="IPR052035">
    <property type="entry name" value="ZnF_BED_domain_contain"/>
</dbReference>
<dbReference type="Pfam" id="PF05699">
    <property type="entry name" value="Dimer_Tnp_hAT"/>
    <property type="match status" value="1"/>
</dbReference>
<feature type="domain" description="HAT C-terminal dimerisation" evidence="1">
    <location>
        <begin position="429"/>
        <end position="500"/>
    </location>
</feature>
<dbReference type="Proteomes" id="UP001557470">
    <property type="component" value="Unassembled WGS sequence"/>
</dbReference>
<evidence type="ECO:0000313" key="2">
    <source>
        <dbReference type="EMBL" id="KAL1022099.1"/>
    </source>
</evidence>
<dbReference type="SUPFAM" id="SSF53098">
    <property type="entry name" value="Ribonuclease H-like"/>
    <property type="match status" value="1"/>
</dbReference>
<dbReference type="EMBL" id="JAGEUA010000001">
    <property type="protein sequence ID" value="KAL1022099.1"/>
    <property type="molecule type" value="Genomic_DNA"/>
</dbReference>
<comment type="caution">
    <text evidence="2">The sequence shown here is derived from an EMBL/GenBank/DDBJ whole genome shotgun (WGS) entry which is preliminary data.</text>
</comment>
<dbReference type="InterPro" id="IPR008906">
    <property type="entry name" value="HATC_C_dom"/>
</dbReference>
<sequence>MISTLNPQYQSPSRDLLSNTLIPAWYAVEKGNLKRELQVVADVAVTADGWTSVAQDHYLTVTVHYVKEGSMKENVLHTRAVYTSQTGEVIAEEIGDILDEFEIKHKVIAITVDNAANMDVAVKKMSIIKIGCFAHTLNIAAQKLYTVPSVSRWAGRIRAMVVWLKRSSLAKPVLKEKQKLLGLPEHAVILDVRNRWNSLFQMVERFLEQFPAIQAAAMDSRLKRAMEKDRLERITDDDFRKSEEFVKVMKILYTSTLCMSAERIPTLGQILPILGKLEHHFTISAEDSTFTKSIKDKIWGDLSKRYQENERIQQFLEEGTALDPRFKSRRVSDAVWDRVEEELISRATHQNKGETTQAQQSEDIEEAVGGDDLSDEACASPVATLKWAKLSALEELFAEEDMAIEIRTMSTASTLEKIQEEIHLYRGLPSTLSTVNPATWWWNMKDTLPMLCSLAVRYLCVQASSTPSERTFSTAGDTISQERACLLPEKADMLIFLKKNC</sequence>
<gene>
    <name evidence="2" type="ORF">UPYG_G00022190</name>
</gene>
<keyword evidence="3" id="KW-1185">Reference proteome</keyword>
<dbReference type="InterPro" id="IPR012337">
    <property type="entry name" value="RNaseH-like_sf"/>
</dbReference>
<dbReference type="PANTHER" id="PTHR46481:SF9">
    <property type="entry name" value="ZINC FINGER BED DOMAIN-CONTAINING PROTEIN 1-LIKE"/>
    <property type="match status" value="1"/>
</dbReference>
<proteinExistence type="predicted"/>
<accession>A0ABD0XL33</accession>
<evidence type="ECO:0000259" key="1">
    <source>
        <dbReference type="Pfam" id="PF05699"/>
    </source>
</evidence>
<reference evidence="2 3" key="1">
    <citation type="submission" date="2024-06" db="EMBL/GenBank/DDBJ databases">
        <authorList>
            <person name="Pan Q."/>
            <person name="Wen M."/>
            <person name="Jouanno E."/>
            <person name="Zahm M."/>
            <person name="Klopp C."/>
            <person name="Cabau C."/>
            <person name="Louis A."/>
            <person name="Berthelot C."/>
            <person name="Parey E."/>
            <person name="Roest Crollius H."/>
            <person name="Montfort J."/>
            <person name="Robinson-Rechavi M."/>
            <person name="Bouchez O."/>
            <person name="Lampietro C."/>
            <person name="Lopez Roques C."/>
            <person name="Donnadieu C."/>
            <person name="Postlethwait J."/>
            <person name="Bobe J."/>
            <person name="Verreycken H."/>
            <person name="Guiguen Y."/>
        </authorList>
    </citation>
    <scope>NUCLEOTIDE SEQUENCE [LARGE SCALE GENOMIC DNA]</scope>
    <source>
        <strain evidence="2">Up_M1</strain>
        <tissue evidence="2">Testis</tissue>
    </source>
</reference>
<dbReference type="AlphaFoldDB" id="A0ABD0XL33"/>
<dbReference type="PANTHER" id="PTHR46481">
    <property type="entry name" value="ZINC FINGER BED DOMAIN-CONTAINING PROTEIN 4"/>
    <property type="match status" value="1"/>
</dbReference>
<name>A0ABD0XL33_UMBPY</name>
<protein>
    <recommendedName>
        <fullName evidence="1">HAT C-terminal dimerisation domain-containing protein</fullName>
    </recommendedName>
</protein>
<organism evidence="2 3">
    <name type="scientific">Umbra pygmaea</name>
    <name type="common">Eastern mudminnow</name>
    <dbReference type="NCBI Taxonomy" id="75934"/>
    <lineage>
        <taxon>Eukaryota</taxon>
        <taxon>Metazoa</taxon>
        <taxon>Chordata</taxon>
        <taxon>Craniata</taxon>
        <taxon>Vertebrata</taxon>
        <taxon>Euteleostomi</taxon>
        <taxon>Actinopterygii</taxon>
        <taxon>Neopterygii</taxon>
        <taxon>Teleostei</taxon>
        <taxon>Protacanthopterygii</taxon>
        <taxon>Esociformes</taxon>
        <taxon>Umbridae</taxon>
        <taxon>Umbra</taxon>
    </lineage>
</organism>